<sequence length="227" mass="24833">MQVKATGPKASVVKYDILTALMTLGLHDKGIDGRLAQRLALLITARFNWQSETFCVGLREIARMWSVTERTTKRELALMRARGWISVHRNAARGRVTEHRVHLNAVLEATRLCWPLVGPDFVARMGQGPQEQPASENVVPFAKAGAEAPQNDGTIWAAASRVMFDNDPAVHAAWFSKVTEVGRDGSRLELAAPSAFAARYIETHYAGRVLAAVTACDPSVTTVRITG</sequence>
<dbReference type="SUPFAM" id="SSF46785">
    <property type="entry name" value="Winged helix' DNA-binding domain"/>
    <property type="match status" value="1"/>
</dbReference>
<evidence type="ECO:0000313" key="2">
    <source>
        <dbReference type="Proteomes" id="UP000238007"/>
    </source>
</evidence>
<evidence type="ECO:0008006" key="3">
    <source>
        <dbReference type="Google" id="ProtNLM"/>
    </source>
</evidence>
<accession>A0A2T0VTN8</accession>
<evidence type="ECO:0000313" key="1">
    <source>
        <dbReference type="EMBL" id="PRY74625.1"/>
    </source>
</evidence>
<dbReference type="InterPro" id="IPR038454">
    <property type="entry name" value="DnaA_N_sf"/>
</dbReference>
<dbReference type="Gene3D" id="3.30.300.180">
    <property type="match status" value="1"/>
</dbReference>
<dbReference type="EMBL" id="PVTP01000016">
    <property type="protein sequence ID" value="PRY74625.1"/>
    <property type="molecule type" value="Genomic_DNA"/>
</dbReference>
<keyword evidence="2" id="KW-1185">Reference proteome</keyword>
<reference evidence="1 2" key="1">
    <citation type="submission" date="2018-03" db="EMBL/GenBank/DDBJ databases">
        <title>Genomic Encyclopedia of Archaeal and Bacterial Type Strains, Phase II (KMG-II): from individual species to whole genera.</title>
        <authorList>
            <person name="Goeker M."/>
        </authorList>
    </citation>
    <scope>NUCLEOTIDE SEQUENCE [LARGE SCALE GENOMIC DNA]</scope>
    <source>
        <strain evidence="1 2">DSM 101533</strain>
    </source>
</reference>
<dbReference type="OrthoDB" id="7657434at2"/>
<dbReference type="RefSeq" id="WP_106359190.1">
    <property type="nucleotide sequence ID" value="NZ_PVTP01000016.1"/>
</dbReference>
<gene>
    <name evidence="1" type="ORF">CLV80_1167</name>
</gene>
<dbReference type="AlphaFoldDB" id="A0A2T0VTN8"/>
<dbReference type="Proteomes" id="UP000238007">
    <property type="component" value="Unassembled WGS sequence"/>
</dbReference>
<proteinExistence type="predicted"/>
<dbReference type="InterPro" id="IPR036390">
    <property type="entry name" value="WH_DNA-bd_sf"/>
</dbReference>
<name>A0A2T0VTN8_9RHOB</name>
<comment type="caution">
    <text evidence="1">The sequence shown here is derived from an EMBL/GenBank/DDBJ whole genome shotgun (WGS) entry which is preliminary data.</text>
</comment>
<protein>
    <recommendedName>
        <fullName evidence="3">DnaA-like protein</fullName>
    </recommendedName>
</protein>
<organism evidence="1 2">
    <name type="scientific">Yoonia maritima</name>
    <dbReference type="NCBI Taxonomy" id="1435347"/>
    <lineage>
        <taxon>Bacteria</taxon>
        <taxon>Pseudomonadati</taxon>
        <taxon>Pseudomonadota</taxon>
        <taxon>Alphaproteobacteria</taxon>
        <taxon>Rhodobacterales</taxon>
        <taxon>Paracoccaceae</taxon>
        <taxon>Yoonia</taxon>
    </lineage>
</organism>